<sequence>MLFLPSSTVPHGLPSNAVEDVKTIEARTVRCYPQKLHQDRCWTGEHFRPVIRGLANMKKTAHRFHLRAGTVK</sequence>
<proteinExistence type="predicted"/>
<reference evidence="1 2" key="1">
    <citation type="submission" date="2020-04" db="EMBL/GenBank/DDBJ databases">
        <title>Chromosome-level genome assembly of a cyprinid fish Onychostoma macrolepis by integration of Nanopore Sequencing, Bionano and Hi-C technology.</title>
        <authorList>
            <person name="Wang D."/>
        </authorList>
    </citation>
    <scope>NUCLEOTIDE SEQUENCE [LARGE SCALE GENOMIC DNA]</scope>
    <source>
        <strain evidence="1">SWU-2019</strain>
        <tissue evidence="1">Muscle</tissue>
    </source>
</reference>
<evidence type="ECO:0000313" key="2">
    <source>
        <dbReference type="Proteomes" id="UP000579812"/>
    </source>
</evidence>
<evidence type="ECO:0000313" key="1">
    <source>
        <dbReference type="EMBL" id="KAF4113761.1"/>
    </source>
</evidence>
<accession>A0A7J6D3I5</accession>
<name>A0A7J6D3I5_9TELE</name>
<dbReference type="Proteomes" id="UP000579812">
    <property type="component" value="Unassembled WGS sequence"/>
</dbReference>
<keyword evidence="2" id="KW-1185">Reference proteome</keyword>
<protein>
    <submittedName>
        <fullName evidence="1">Uncharacterized protein</fullName>
    </submittedName>
</protein>
<dbReference type="AlphaFoldDB" id="A0A7J6D3I5"/>
<dbReference type="EMBL" id="JAAMOB010000005">
    <property type="protein sequence ID" value="KAF4113761.1"/>
    <property type="molecule type" value="Genomic_DNA"/>
</dbReference>
<gene>
    <name evidence="1" type="ORF">G5714_006306</name>
</gene>
<organism evidence="1 2">
    <name type="scientific">Onychostoma macrolepis</name>
    <dbReference type="NCBI Taxonomy" id="369639"/>
    <lineage>
        <taxon>Eukaryota</taxon>
        <taxon>Metazoa</taxon>
        <taxon>Chordata</taxon>
        <taxon>Craniata</taxon>
        <taxon>Vertebrata</taxon>
        <taxon>Euteleostomi</taxon>
        <taxon>Actinopterygii</taxon>
        <taxon>Neopterygii</taxon>
        <taxon>Teleostei</taxon>
        <taxon>Ostariophysi</taxon>
        <taxon>Cypriniformes</taxon>
        <taxon>Cyprinidae</taxon>
        <taxon>Acrossocheilinae</taxon>
        <taxon>Onychostoma</taxon>
    </lineage>
</organism>
<comment type="caution">
    <text evidence="1">The sequence shown here is derived from an EMBL/GenBank/DDBJ whole genome shotgun (WGS) entry which is preliminary data.</text>
</comment>